<evidence type="ECO:0000313" key="3">
    <source>
        <dbReference type="Proteomes" id="UP001177003"/>
    </source>
</evidence>
<name>A0AA35YDL8_LACSI</name>
<sequence length="90" mass="10066">MQKCIEKPYVVESSDSEEDDENDDDIEADDVAQRGSTLPFMENVEPIIQDENSPKPMSPAPQAKTVPSMPNPIMNADIHQDNQEESNSNF</sequence>
<reference evidence="2" key="1">
    <citation type="submission" date="2023-04" db="EMBL/GenBank/DDBJ databases">
        <authorList>
            <person name="Vijverberg K."/>
            <person name="Xiong W."/>
            <person name="Schranz E."/>
        </authorList>
    </citation>
    <scope>NUCLEOTIDE SEQUENCE</scope>
</reference>
<evidence type="ECO:0000256" key="1">
    <source>
        <dbReference type="SAM" id="MobiDB-lite"/>
    </source>
</evidence>
<proteinExistence type="predicted"/>
<feature type="compositionally biased region" description="Acidic residues" evidence="1">
    <location>
        <begin position="14"/>
        <end position="30"/>
    </location>
</feature>
<gene>
    <name evidence="2" type="ORF">LSALG_LOCUS12317</name>
</gene>
<dbReference type="Proteomes" id="UP001177003">
    <property type="component" value="Chromosome 2"/>
</dbReference>
<accession>A0AA35YDL8</accession>
<organism evidence="2 3">
    <name type="scientific">Lactuca saligna</name>
    <name type="common">Willowleaf lettuce</name>
    <dbReference type="NCBI Taxonomy" id="75948"/>
    <lineage>
        <taxon>Eukaryota</taxon>
        <taxon>Viridiplantae</taxon>
        <taxon>Streptophyta</taxon>
        <taxon>Embryophyta</taxon>
        <taxon>Tracheophyta</taxon>
        <taxon>Spermatophyta</taxon>
        <taxon>Magnoliopsida</taxon>
        <taxon>eudicotyledons</taxon>
        <taxon>Gunneridae</taxon>
        <taxon>Pentapetalae</taxon>
        <taxon>asterids</taxon>
        <taxon>campanulids</taxon>
        <taxon>Asterales</taxon>
        <taxon>Asteraceae</taxon>
        <taxon>Cichorioideae</taxon>
        <taxon>Cichorieae</taxon>
        <taxon>Lactucinae</taxon>
        <taxon>Lactuca</taxon>
    </lineage>
</organism>
<protein>
    <submittedName>
        <fullName evidence="2">Uncharacterized protein</fullName>
    </submittedName>
</protein>
<dbReference type="EMBL" id="OX465078">
    <property type="protein sequence ID" value="CAI9272072.1"/>
    <property type="molecule type" value="Genomic_DNA"/>
</dbReference>
<feature type="region of interest" description="Disordered" evidence="1">
    <location>
        <begin position="1"/>
        <end position="90"/>
    </location>
</feature>
<dbReference type="AlphaFoldDB" id="A0AA35YDL8"/>
<keyword evidence="3" id="KW-1185">Reference proteome</keyword>
<evidence type="ECO:0000313" key="2">
    <source>
        <dbReference type="EMBL" id="CAI9272072.1"/>
    </source>
</evidence>